<reference evidence="4 5" key="1">
    <citation type="submission" date="2019-02" db="EMBL/GenBank/DDBJ databases">
        <title>Investigation of anaerobic lignin degradation for improved lignocellulosic biofuels.</title>
        <authorList>
            <person name="Deangelis K."/>
        </authorList>
    </citation>
    <scope>NUCLEOTIDE SEQUENCE [LARGE SCALE GENOMIC DNA]</scope>
    <source>
        <strain evidence="4 5">159R</strain>
    </source>
</reference>
<feature type="region of interest" description="Disordered" evidence="1">
    <location>
        <begin position="221"/>
        <end position="240"/>
    </location>
</feature>
<proteinExistence type="predicted"/>
<dbReference type="AlphaFoldDB" id="A0A4V2Q3J0"/>
<keyword evidence="2" id="KW-1133">Transmembrane helix</keyword>
<evidence type="ECO:0000256" key="1">
    <source>
        <dbReference type="SAM" id="MobiDB-lite"/>
    </source>
</evidence>
<keyword evidence="2" id="KW-0472">Membrane</keyword>
<dbReference type="Proteomes" id="UP000294555">
    <property type="component" value="Unassembled WGS sequence"/>
</dbReference>
<feature type="compositionally biased region" description="Acidic residues" evidence="1">
    <location>
        <begin position="262"/>
        <end position="272"/>
    </location>
</feature>
<keyword evidence="5" id="KW-1185">Reference proteome</keyword>
<dbReference type="NCBIfam" id="NF040662">
    <property type="entry name" value="attach_TipJ_rel"/>
    <property type="match status" value="1"/>
</dbReference>
<evidence type="ECO:0000313" key="4">
    <source>
        <dbReference type="EMBL" id="TCL06918.1"/>
    </source>
</evidence>
<sequence length="917" mass="99796">MTIRIYPSRLPGEPLETHEHKSMSLDQWFTQHVRNYRNDMVHPVAAAVNGRNVPPAEWPLCHIEPDSDVRLYPVPAGAAVPVWAVWTAIAVTVAAAAYSIYMMNQMSTGSYSSSTGSTLDLNPAKANSAKLGDPIREVFGRRKIYPDYLVQPVGRFDPNNPENYTVQMLLSLGVGNFSFSAGDIRVGDTPISSLGGDFSYAAYGPGAYVAGDARSENWFTSTEVGGTSSGSGLDMGTTSPDSDDILADSLSVAGDSVTFNGLDEDDNDDGDPDDNKLPGSWVAGATVNLIIPDNIYVSVEGQYNRFTGDNLMELAASVGMPVTLSYNGVNYDLVVASYIPHGETTDPVSGETTIITASLTLAYNGATGTAFYGVPAGNQRVAISYRGYEYRLLTVDGTTVTVSRLVNGAVDETWPGFASRTALDFSATGINGNDAWLGPFLACPENETVDCVEVNFSFPSGICGFDDSGSKRIRHTEWEIQYRVYNSGGGWISRTGIYAEKDVNGLGFTERIDLGSPGVVEVRCRRTNEQGSNNARDNMYWQALRGRLPTRPTSYANITTMAVSVVTGGKLAAQSDRRINVVATRNYDAGGDRTISGAFYHVARSLGFTDSQIDRATIDALESNTWSPRGEYFDYAAESDDTSALDVLQKITNAGMGYCLLSDGLLSAGREGVKGWAGVITPQETTEEMQTAFKAPSEDDYDGVDVTYINGTTWAEETVQCRTTGNPTPRKIESYTLDGVLDQNRAYRIGMRRLMGYLYQRLTHTASMELDPLCYQFMDRLVLTDDIPGNQTISCLIVDSEINGNTTTLHVSESLDWSFPNPRALVRWQDGVASELLVPTRIDDYTLTVPQAMQFYDGDDPYIEPPRLIFCSSARVGYDGLATEIAPSSDGTSQVTCTQYDVRKYQYDDAVYPGDVS</sequence>
<comment type="caution">
    <text evidence="4">The sequence shown here is derived from an EMBL/GenBank/DDBJ whole genome shotgun (WGS) entry which is preliminary data.</text>
</comment>
<feature type="transmembrane region" description="Helical" evidence="2">
    <location>
        <begin position="80"/>
        <end position="101"/>
    </location>
</feature>
<organism evidence="4 5">
    <name type="scientific">Sodalis ligni</name>
    <dbReference type="NCBI Taxonomy" id="2697027"/>
    <lineage>
        <taxon>Bacteria</taxon>
        <taxon>Pseudomonadati</taxon>
        <taxon>Pseudomonadota</taxon>
        <taxon>Gammaproteobacteria</taxon>
        <taxon>Enterobacterales</taxon>
        <taxon>Bruguierivoracaceae</taxon>
        <taxon>Sodalis</taxon>
    </lineage>
</organism>
<evidence type="ECO:0000259" key="3">
    <source>
        <dbReference type="Pfam" id="PF24801"/>
    </source>
</evidence>
<feature type="domain" description="Tip attachment protein J HDII-ins2" evidence="3">
    <location>
        <begin position="445"/>
        <end position="545"/>
    </location>
</feature>
<evidence type="ECO:0000313" key="5">
    <source>
        <dbReference type="Proteomes" id="UP000294555"/>
    </source>
</evidence>
<accession>A0A4V2Q3J0</accession>
<name>A0A4V2Q3J0_9GAMM</name>
<dbReference type="RefSeq" id="WP_132926704.1">
    <property type="nucleotide sequence ID" value="NZ_SJOI01000001.1"/>
</dbReference>
<feature type="region of interest" description="Disordered" evidence="1">
    <location>
        <begin position="258"/>
        <end position="277"/>
    </location>
</feature>
<protein>
    <recommendedName>
        <fullName evidence="3">Tip attachment protein J HDII-ins2 domain-containing protein</fullName>
    </recommendedName>
</protein>
<evidence type="ECO:0000256" key="2">
    <source>
        <dbReference type="SAM" id="Phobius"/>
    </source>
</evidence>
<dbReference type="OrthoDB" id="6243207at2"/>
<feature type="compositionally biased region" description="Low complexity" evidence="1">
    <location>
        <begin position="221"/>
        <end position="232"/>
    </location>
</feature>
<gene>
    <name evidence="4" type="ORF">EZJ58_5216</name>
</gene>
<dbReference type="EMBL" id="SJOI01000001">
    <property type="protein sequence ID" value="TCL06918.1"/>
    <property type="molecule type" value="Genomic_DNA"/>
</dbReference>
<keyword evidence="2" id="KW-0812">Transmembrane</keyword>
<dbReference type="InterPro" id="IPR055385">
    <property type="entry name" value="GpJ_HDII-ins2"/>
</dbReference>
<dbReference type="Pfam" id="PF24801">
    <property type="entry name" value="FNIII-A_GpJ"/>
    <property type="match status" value="1"/>
</dbReference>